<dbReference type="PANTHER" id="PTHR43350:SF17">
    <property type="entry name" value="NAD-DEPENDENT ALCOHOL DEHYDROGENASE"/>
    <property type="match status" value="1"/>
</dbReference>
<dbReference type="GO" id="GO:0046872">
    <property type="term" value="F:metal ion binding"/>
    <property type="evidence" value="ECO:0007669"/>
    <property type="project" value="UniProtKB-KW"/>
</dbReference>
<evidence type="ECO:0000259" key="6">
    <source>
        <dbReference type="Pfam" id="PF00107"/>
    </source>
</evidence>
<protein>
    <submittedName>
        <fullName evidence="8">Alcohol dehydrogenase GroES domain-containing protein</fullName>
    </submittedName>
</protein>
<dbReference type="InterPro" id="IPR011032">
    <property type="entry name" value="GroES-like_sf"/>
</dbReference>
<organism evidence="8 9">
    <name type="scientific">Mycena maculata</name>
    <dbReference type="NCBI Taxonomy" id="230809"/>
    <lineage>
        <taxon>Eukaryota</taxon>
        <taxon>Fungi</taxon>
        <taxon>Dikarya</taxon>
        <taxon>Basidiomycota</taxon>
        <taxon>Agaricomycotina</taxon>
        <taxon>Agaricomycetes</taxon>
        <taxon>Agaricomycetidae</taxon>
        <taxon>Agaricales</taxon>
        <taxon>Marasmiineae</taxon>
        <taxon>Mycenaceae</taxon>
        <taxon>Mycena</taxon>
    </lineage>
</organism>
<comment type="cofactor">
    <cofactor evidence="1">
        <name>Zn(2+)</name>
        <dbReference type="ChEBI" id="CHEBI:29105"/>
    </cofactor>
</comment>
<evidence type="ECO:0000256" key="1">
    <source>
        <dbReference type="ARBA" id="ARBA00001947"/>
    </source>
</evidence>
<keyword evidence="4" id="KW-0862">Zinc</keyword>
<keyword evidence="9" id="KW-1185">Reference proteome</keyword>
<name>A0AAD7HPM7_9AGAR</name>
<evidence type="ECO:0000256" key="5">
    <source>
        <dbReference type="ARBA" id="ARBA00023002"/>
    </source>
</evidence>
<dbReference type="CDD" id="cd05188">
    <property type="entry name" value="MDR"/>
    <property type="match status" value="1"/>
</dbReference>
<evidence type="ECO:0000256" key="4">
    <source>
        <dbReference type="ARBA" id="ARBA00022833"/>
    </source>
</evidence>
<evidence type="ECO:0000259" key="7">
    <source>
        <dbReference type="Pfam" id="PF08240"/>
    </source>
</evidence>
<dbReference type="Gene3D" id="3.90.180.10">
    <property type="entry name" value="Medium-chain alcohol dehydrogenases, catalytic domain"/>
    <property type="match status" value="1"/>
</dbReference>
<dbReference type="Gene3D" id="3.40.50.720">
    <property type="entry name" value="NAD(P)-binding Rossmann-like Domain"/>
    <property type="match status" value="1"/>
</dbReference>
<keyword evidence="5" id="KW-0560">Oxidoreductase</keyword>
<dbReference type="PANTHER" id="PTHR43350">
    <property type="entry name" value="NAD-DEPENDENT ALCOHOL DEHYDROGENASE"/>
    <property type="match status" value="1"/>
</dbReference>
<dbReference type="Proteomes" id="UP001215280">
    <property type="component" value="Unassembled WGS sequence"/>
</dbReference>
<dbReference type="InterPro" id="IPR036291">
    <property type="entry name" value="NAD(P)-bd_dom_sf"/>
</dbReference>
<dbReference type="EMBL" id="JARJLG010000229">
    <property type="protein sequence ID" value="KAJ7725296.1"/>
    <property type="molecule type" value="Genomic_DNA"/>
</dbReference>
<gene>
    <name evidence="8" type="ORF">DFH07DRAFT_946243</name>
</gene>
<accession>A0AAD7HPM7</accession>
<dbReference type="InterPro" id="IPR013149">
    <property type="entry name" value="ADH-like_C"/>
</dbReference>
<evidence type="ECO:0000313" key="9">
    <source>
        <dbReference type="Proteomes" id="UP001215280"/>
    </source>
</evidence>
<sequence>MPSINMSTYRALQFSSPTTSGTIITKPTPSLPLPPGTALLKPLYAGVVSYTTHILQNGNPRKYNYPLPLVPGPSCIARVVAAPPDAPALTPGQLVLLDPTIRARDLQSDGAAFLLGYSGGPPGATPYTVMEAVWRDGTFAERVQVPVENVHPLDEAALCGRLGYALTDLAATLGTLAVSFGGLDAARVRPGETVVVAPATGSFGGGAVHVALALGARVVAMGRNETALAGLEALGDARVAAVRMSGSVEGDVVGITSALERLGSRSLDVFFEISPPSVVNGPGQTVPYTTAALKVLRKGGRAVFMGGVKHDVSLPLREIVHGAKTLQGVWMYTPAQLTELIRLVEAGVLRLGEDRGFACQGVFPLERWEEAFETASREASAGNFVLLQPNQE</sequence>
<reference evidence="8" key="1">
    <citation type="submission" date="2023-03" db="EMBL/GenBank/DDBJ databases">
        <title>Massive genome expansion in bonnet fungi (Mycena s.s.) driven by repeated elements and novel gene families across ecological guilds.</title>
        <authorList>
            <consortium name="Lawrence Berkeley National Laboratory"/>
            <person name="Harder C.B."/>
            <person name="Miyauchi S."/>
            <person name="Viragh M."/>
            <person name="Kuo A."/>
            <person name="Thoen E."/>
            <person name="Andreopoulos B."/>
            <person name="Lu D."/>
            <person name="Skrede I."/>
            <person name="Drula E."/>
            <person name="Henrissat B."/>
            <person name="Morin E."/>
            <person name="Kohler A."/>
            <person name="Barry K."/>
            <person name="LaButti K."/>
            <person name="Morin E."/>
            <person name="Salamov A."/>
            <person name="Lipzen A."/>
            <person name="Mereny Z."/>
            <person name="Hegedus B."/>
            <person name="Baldrian P."/>
            <person name="Stursova M."/>
            <person name="Weitz H."/>
            <person name="Taylor A."/>
            <person name="Grigoriev I.V."/>
            <person name="Nagy L.G."/>
            <person name="Martin F."/>
            <person name="Kauserud H."/>
        </authorList>
    </citation>
    <scope>NUCLEOTIDE SEQUENCE</scope>
    <source>
        <strain evidence="8">CBHHK188m</strain>
    </source>
</reference>
<evidence type="ECO:0000256" key="2">
    <source>
        <dbReference type="ARBA" id="ARBA00008072"/>
    </source>
</evidence>
<dbReference type="InterPro" id="IPR013154">
    <property type="entry name" value="ADH-like_N"/>
</dbReference>
<proteinExistence type="inferred from homology"/>
<comment type="similarity">
    <text evidence="2">Belongs to the zinc-containing alcohol dehydrogenase family.</text>
</comment>
<dbReference type="SUPFAM" id="SSF50129">
    <property type="entry name" value="GroES-like"/>
    <property type="match status" value="1"/>
</dbReference>
<keyword evidence="3" id="KW-0479">Metal-binding</keyword>
<feature type="domain" description="Alcohol dehydrogenase-like C-terminal" evidence="6">
    <location>
        <begin position="204"/>
        <end position="345"/>
    </location>
</feature>
<dbReference type="AlphaFoldDB" id="A0AAD7HPM7"/>
<dbReference type="SUPFAM" id="SSF51735">
    <property type="entry name" value="NAD(P)-binding Rossmann-fold domains"/>
    <property type="match status" value="1"/>
</dbReference>
<feature type="domain" description="Alcohol dehydrogenase-like N-terminal" evidence="7">
    <location>
        <begin position="35"/>
        <end position="154"/>
    </location>
</feature>
<dbReference type="Pfam" id="PF00107">
    <property type="entry name" value="ADH_zinc_N"/>
    <property type="match status" value="1"/>
</dbReference>
<evidence type="ECO:0000313" key="8">
    <source>
        <dbReference type="EMBL" id="KAJ7725296.1"/>
    </source>
</evidence>
<evidence type="ECO:0000256" key="3">
    <source>
        <dbReference type="ARBA" id="ARBA00022723"/>
    </source>
</evidence>
<dbReference type="Pfam" id="PF08240">
    <property type="entry name" value="ADH_N"/>
    <property type="match status" value="1"/>
</dbReference>
<comment type="caution">
    <text evidence="8">The sequence shown here is derived from an EMBL/GenBank/DDBJ whole genome shotgun (WGS) entry which is preliminary data.</text>
</comment>
<dbReference type="GO" id="GO:0016491">
    <property type="term" value="F:oxidoreductase activity"/>
    <property type="evidence" value="ECO:0007669"/>
    <property type="project" value="UniProtKB-KW"/>
</dbReference>